<feature type="compositionally biased region" description="Polar residues" evidence="1">
    <location>
        <begin position="259"/>
        <end position="271"/>
    </location>
</feature>
<dbReference type="EMBL" id="AGNL01010185">
    <property type="protein sequence ID" value="EJK69368.1"/>
    <property type="molecule type" value="Genomic_DNA"/>
</dbReference>
<evidence type="ECO:0000313" key="3">
    <source>
        <dbReference type="Proteomes" id="UP000266841"/>
    </source>
</evidence>
<dbReference type="AlphaFoldDB" id="K0SSQ3"/>
<keyword evidence="3" id="KW-1185">Reference proteome</keyword>
<dbReference type="InterPro" id="IPR009818">
    <property type="entry name" value="PAM2_motif"/>
</dbReference>
<dbReference type="Pfam" id="PF07145">
    <property type="entry name" value="PAM2"/>
    <property type="match status" value="1"/>
</dbReference>
<gene>
    <name evidence="2" type="ORF">THAOC_09387</name>
</gene>
<reference evidence="2 3" key="1">
    <citation type="journal article" date="2012" name="Genome Biol.">
        <title>Genome and low-iron response of an oceanic diatom adapted to chronic iron limitation.</title>
        <authorList>
            <person name="Lommer M."/>
            <person name="Specht M."/>
            <person name="Roy A.S."/>
            <person name="Kraemer L."/>
            <person name="Andreson R."/>
            <person name="Gutowska M.A."/>
            <person name="Wolf J."/>
            <person name="Bergner S.V."/>
            <person name="Schilhabel M.B."/>
            <person name="Klostermeier U.C."/>
            <person name="Beiko R.G."/>
            <person name="Rosenstiel P."/>
            <person name="Hippler M."/>
            <person name="Laroche J."/>
        </authorList>
    </citation>
    <scope>NUCLEOTIDE SEQUENCE [LARGE SCALE GENOMIC DNA]</scope>
    <source>
        <strain evidence="2 3">CCMP1005</strain>
    </source>
</reference>
<evidence type="ECO:0000256" key="1">
    <source>
        <dbReference type="SAM" id="MobiDB-lite"/>
    </source>
</evidence>
<protein>
    <submittedName>
        <fullName evidence="2">Uncharacterized protein</fullName>
    </submittedName>
</protein>
<proteinExistence type="predicted"/>
<feature type="compositionally biased region" description="Low complexity" evidence="1">
    <location>
        <begin position="360"/>
        <end position="372"/>
    </location>
</feature>
<feature type="region of interest" description="Disordered" evidence="1">
    <location>
        <begin position="360"/>
        <end position="383"/>
    </location>
</feature>
<dbReference type="Proteomes" id="UP000266841">
    <property type="component" value="Unassembled WGS sequence"/>
</dbReference>
<evidence type="ECO:0000313" key="2">
    <source>
        <dbReference type="EMBL" id="EJK69368.1"/>
    </source>
</evidence>
<name>K0SSQ3_THAOC</name>
<organism evidence="2 3">
    <name type="scientific">Thalassiosira oceanica</name>
    <name type="common">Marine diatom</name>
    <dbReference type="NCBI Taxonomy" id="159749"/>
    <lineage>
        <taxon>Eukaryota</taxon>
        <taxon>Sar</taxon>
        <taxon>Stramenopiles</taxon>
        <taxon>Ochrophyta</taxon>
        <taxon>Bacillariophyta</taxon>
        <taxon>Coscinodiscophyceae</taxon>
        <taxon>Thalassiosirophycidae</taxon>
        <taxon>Thalassiosirales</taxon>
        <taxon>Thalassiosiraceae</taxon>
        <taxon>Thalassiosira</taxon>
    </lineage>
</organism>
<accession>K0SSQ3</accession>
<feature type="region of interest" description="Disordered" evidence="1">
    <location>
        <begin position="259"/>
        <end position="297"/>
    </location>
</feature>
<comment type="caution">
    <text evidence="2">The sequence shown here is derived from an EMBL/GenBank/DDBJ whole genome shotgun (WGS) entry which is preliminary data.</text>
</comment>
<sequence>MESFISGSNHPSQHQVTSYVPTSQLWEFSDINWLRNTEFSLISAPPSARHDDTRNLTMSFGGCGPNVDIPPTGIVTCTDVMRVAWSGGLFNVPPHAPPDTSDTSTVEAVQTPAVDETLNNINREHVGSLSSSLEEFDDDSNGSEPHDIYTKAARQFLRLQAMYPDKRELDMIRSTRQAKRIKETNRQMEWQNVQSATSILAENILISARLKDAANVRDGSNHELFETFRIPVWMERCNNRRKFKPTKVDGILYVVPPKSTKQGTKTSNPRTMISRGSRSSKRCCRPNLSVSTRPRLNPRLAHPANARFHGKEIQVSKLNANAAEFVPSVSFRLEFFASTRISYTDATSYEIQQQKQITTTTTNNNNSNNNNNKCTSRVVDRLP</sequence>